<dbReference type="Proteomes" id="UP000789831">
    <property type="component" value="Unassembled WGS sequence"/>
</dbReference>
<dbReference type="EMBL" id="CAJVPL010001813">
    <property type="protein sequence ID" value="CAG8588548.1"/>
    <property type="molecule type" value="Genomic_DNA"/>
</dbReference>
<dbReference type="Pfam" id="PF24681">
    <property type="entry name" value="Kelch_KLHDC2_KLHL20_DRC7"/>
    <property type="match status" value="1"/>
</dbReference>
<evidence type="ECO:0000313" key="5">
    <source>
        <dbReference type="EMBL" id="CAG8588548.1"/>
    </source>
</evidence>
<keyword evidence="4" id="KW-1133">Transmembrane helix</keyword>
<sequence>MPSSKSPWLICSSSSRSHRNYSSLWSVAHLYLTCLFSFFGISDSFSPYPRYAHSALLINENIYFVGGQVFNTTYQTTLPSKDFFYLNVSKEFTTISLPWTDLSDLSGLAENSWTATAVGGSNQDQLFLLGGAPWNISDPLVFMFDTRIRSWSTPKISELPPSRRREFSAVSDGSSHIFCFGGLEDKATTNKPDTNTTFSNEMVVLDTIELSWVMKSTIRAPLPRADSAATLLSNGQILYVGGRQANGQFVLMNEIWLYDTKSLMWSSVTAIGNTPLSRYGHTAALTSDGRLIIHGGINVNSTQPNSDIYVLNIAISPFEWSRPQFDNGVTPRAYHTATMVNNYMIVAFGMESDTGSTTLNILDANDPTNYTWVISFNPVRKPTLEMVTGTKTGNTRLIVAVVGGAFAATLFGILGLLYYRHRQRTSAEQNEKTPGYPIIDDNNPNELSLIRENSIPSNFSNSTNSNQQENTFSSNITVTPHTTPPTTPTSAQIPEQMIKRVKHNSIPGTPRRSHTSGGSGGGGIIPHDLQSQHFQQISASSSSSSRSRRHRFSLPITSRLPISSDQVDQTERASDQPENFFVTREVQTISVPRLSLFVVNPDLNSDSGNGDR</sequence>
<gene>
    <name evidence="5" type="ORF">AGERDE_LOCUS8488</name>
</gene>
<dbReference type="PANTHER" id="PTHR46093">
    <property type="entry name" value="ACYL-COA-BINDING DOMAIN-CONTAINING PROTEIN 5"/>
    <property type="match status" value="1"/>
</dbReference>
<evidence type="ECO:0000256" key="2">
    <source>
        <dbReference type="ARBA" id="ARBA00022737"/>
    </source>
</evidence>
<feature type="compositionally biased region" description="Low complexity" evidence="3">
    <location>
        <begin position="455"/>
        <end position="481"/>
    </location>
</feature>
<reference evidence="5" key="1">
    <citation type="submission" date="2021-06" db="EMBL/GenBank/DDBJ databases">
        <authorList>
            <person name="Kallberg Y."/>
            <person name="Tangrot J."/>
            <person name="Rosling A."/>
        </authorList>
    </citation>
    <scope>NUCLEOTIDE SEQUENCE</scope>
    <source>
        <strain evidence="5">MT106</strain>
    </source>
</reference>
<dbReference type="Gene3D" id="2.120.10.80">
    <property type="entry name" value="Kelch-type beta propeller"/>
    <property type="match status" value="2"/>
</dbReference>
<evidence type="ECO:0000313" key="6">
    <source>
        <dbReference type="Proteomes" id="UP000789831"/>
    </source>
</evidence>
<dbReference type="SUPFAM" id="SSF117281">
    <property type="entry name" value="Kelch motif"/>
    <property type="match status" value="1"/>
</dbReference>
<dbReference type="OrthoDB" id="432528at2759"/>
<evidence type="ECO:0000256" key="3">
    <source>
        <dbReference type="SAM" id="MobiDB-lite"/>
    </source>
</evidence>
<keyword evidence="4" id="KW-0812">Transmembrane</keyword>
<name>A0A9N9C5B9_9GLOM</name>
<proteinExistence type="predicted"/>
<keyword evidence="1" id="KW-0880">Kelch repeat</keyword>
<feature type="region of interest" description="Disordered" evidence="3">
    <location>
        <begin position="455"/>
        <end position="579"/>
    </location>
</feature>
<evidence type="ECO:0000256" key="1">
    <source>
        <dbReference type="ARBA" id="ARBA00022441"/>
    </source>
</evidence>
<dbReference type="PANTHER" id="PTHR46093:SF3">
    <property type="entry name" value="ACYL-COA-BINDING DOMAIN-CONTAINING PROTEIN 4"/>
    <property type="match status" value="1"/>
</dbReference>
<keyword evidence="4" id="KW-0472">Membrane</keyword>
<feature type="compositionally biased region" description="Low complexity" evidence="3">
    <location>
        <begin position="525"/>
        <end position="545"/>
    </location>
</feature>
<protein>
    <submittedName>
        <fullName evidence="5">7688_t:CDS:1</fullName>
    </submittedName>
</protein>
<evidence type="ECO:0000256" key="4">
    <source>
        <dbReference type="SAM" id="Phobius"/>
    </source>
</evidence>
<comment type="caution">
    <text evidence="5">The sequence shown here is derived from an EMBL/GenBank/DDBJ whole genome shotgun (WGS) entry which is preliminary data.</text>
</comment>
<keyword evidence="6" id="KW-1185">Reference proteome</keyword>
<organism evidence="5 6">
    <name type="scientific">Ambispora gerdemannii</name>
    <dbReference type="NCBI Taxonomy" id="144530"/>
    <lineage>
        <taxon>Eukaryota</taxon>
        <taxon>Fungi</taxon>
        <taxon>Fungi incertae sedis</taxon>
        <taxon>Mucoromycota</taxon>
        <taxon>Glomeromycotina</taxon>
        <taxon>Glomeromycetes</taxon>
        <taxon>Archaeosporales</taxon>
        <taxon>Ambisporaceae</taxon>
        <taxon>Ambispora</taxon>
    </lineage>
</organism>
<keyword evidence="2" id="KW-0677">Repeat</keyword>
<accession>A0A9N9C5B9</accession>
<dbReference type="InterPro" id="IPR015915">
    <property type="entry name" value="Kelch-typ_b-propeller"/>
</dbReference>
<feature type="transmembrane region" description="Helical" evidence="4">
    <location>
        <begin position="397"/>
        <end position="419"/>
    </location>
</feature>
<dbReference type="AlphaFoldDB" id="A0A9N9C5B9"/>